<dbReference type="Proteomes" id="UP001172684">
    <property type="component" value="Unassembled WGS sequence"/>
</dbReference>
<dbReference type="EMBL" id="JAPDRL010000008">
    <property type="protein sequence ID" value="KAJ9668261.1"/>
    <property type="molecule type" value="Genomic_DNA"/>
</dbReference>
<evidence type="ECO:0000313" key="3">
    <source>
        <dbReference type="Proteomes" id="UP001172684"/>
    </source>
</evidence>
<dbReference type="PANTHER" id="PTHR42084">
    <property type="entry name" value="YALI0E26631P"/>
    <property type="match status" value="1"/>
</dbReference>
<keyword evidence="3" id="KW-1185">Reference proteome</keyword>
<protein>
    <submittedName>
        <fullName evidence="2">Uncharacterized protein</fullName>
    </submittedName>
</protein>
<feature type="compositionally biased region" description="Basic and acidic residues" evidence="1">
    <location>
        <begin position="127"/>
        <end position="155"/>
    </location>
</feature>
<feature type="region of interest" description="Disordered" evidence="1">
    <location>
        <begin position="73"/>
        <end position="287"/>
    </location>
</feature>
<sequence>MSKDLLAEFGDFGQDTKATSTTKASGRFSSDPSSFFDNISPRPQAERGYGASQHGQGVLLDVFSDGATQIQHEHVIDQPNDDWGDFEDAKPSVVPSSTLDESKTQKRQNLEEYIKQSRKPVSVQTSAHDRSSLFDGEHQSSRRSEPLYDSSDKRRPPGIGNVPRAKDPNILFDASQELGEDDDFGDFEGGTPDPAEPAEDLDIFGTESRMQDLSLGDRASPPIKASSTATPVIVEHSSRKPPKRVDHISQSSLGNPAPAKAIRTAVAPTREPLTTAEPEPPEESWDDFTAWEAPAPSSTMSPKIDIKNSDLPLAAPSVQSITEPSPSDLPPTNIPPPALLLSLFPPLFASAQEKFFKPLAAQPYAIRNRILASPATTTFLQGYLALATVAARIIAGRKLRWKRDTRLAQSMKIGPASAGRSTGMKLTGVDRGEERKEEREVLDVVGAWQEQLGRLRSAVAGSKGLGAVPEIQETMPVRTAKQSEGGVPAPRRCALCGLKRDERVGKMDENVADSFGEWWIDQMSMHRGEHLHFRSARLVLIELI</sequence>
<evidence type="ECO:0000256" key="1">
    <source>
        <dbReference type="SAM" id="MobiDB-lite"/>
    </source>
</evidence>
<feature type="compositionally biased region" description="Basic and acidic residues" evidence="1">
    <location>
        <begin position="100"/>
        <end position="115"/>
    </location>
</feature>
<name>A0ABQ9P2R6_9PEZI</name>
<feature type="compositionally biased region" description="Polar residues" evidence="1">
    <location>
        <begin position="16"/>
        <end position="37"/>
    </location>
</feature>
<feature type="compositionally biased region" description="Low complexity" evidence="1">
    <location>
        <begin position="268"/>
        <end position="277"/>
    </location>
</feature>
<gene>
    <name evidence="2" type="ORF">H2201_001691</name>
</gene>
<proteinExistence type="predicted"/>
<organism evidence="2 3">
    <name type="scientific">Coniosporium apollinis</name>
    <dbReference type="NCBI Taxonomy" id="61459"/>
    <lineage>
        <taxon>Eukaryota</taxon>
        <taxon>Fungi</taxon>
        <taxon>Dikarya</taxon>
        <taxon>Ascomycota</taxon>
        <taxon>Pezizomycotina</taxon>
        <taxon>Dothideomycetes</taxon>
        <taxon>Dothideomycetes incertae sedis</taxon>
        <taxon>Coniosporium</taxon>
    </lineage>
</organism>
<reference evidence="2" key="1">
    <citation type="submission" date="2022-10" db="EMBL/GenBank/DDBJ databases">
        <title>Culturing micro-colonial fungi from biological soil crusts in the Mojave desert and describing Neophaeococcomyces mojavensis, and introducing the new genera and species Taxawa tesnikishii.</title>
        <authorList>
            <person name="Kurbessoian T."/>
            <person name="Stajich J.E."/>
        </authorList>
    </citation>
    <scope>NUCLEOTIDE SEQUENCE</scope>
    <source>
        <strain evidence="2">TK_1</strain>
    </source>
</reference>
<accession>A0ABQ9P2R6</accession>
<feature type="region of interest" description="Disordered" evidence="1">
    <location>
        <begin position="9"/>
        <end position="53"/>
    </location>
</feature>
<dbReference type="PANTHER" id="PTHR42084:SF1">
    <property type="entry name" value="SERINE_THREONINE-PROTEIN KINASE PPK6"/>
    <property type="match status" value="1"/>
</dbReference>
<comment type="caution">
    <text evidence="2">The sequence shown here is derived from an EMBL/GenBank/DDBJ whole genome shotgun (WGS) entry which is preliminary data.</text>
</comment>
<evidence type="ECO:0000313" key="2">
    <source>
        <dbReference type="EMBL" id="KAJ9668261.1"/>
    </source>
</evidence>